<accession>A0A9X2UAS2</accession>
<dbReference type="Gene3D" id="3.40.50.2000">
    <property type="entry name" value="Glycogen Phosphorylase B"/>
    <property type="match status" value="2"/>
</dbReference>
<gene>
    <name evidence="3" type="ORF">GGP83_003165</name>
</gene>
<name>A0A9X2UAS2_9BACT</name>
<evidence type="ECO:0000313" key="3">
    <source>
        <dbReference type="EMBL" id="MCS3953190.1"/>
    </source>
</evidence>
<dbReference type="PANTHER" id="PTHR46401:SF2">
    <property type="entry name" value="GLYCOSYLTRANSFERASE WBBK-RELATED"/>
    <property type="match status" value="1"/>
</dbReference>
<dbReference type="InterPro" id="IPR001296">
    <property type="entry name" value="Glyco_trans_1"/>
</dbReference>
<dbReference type="RefSeq" id="WP_251931401.1">
    <property type="nucleotide sequence ID" value="NZ_CALTSM010000023.1"/>
</dbReference>
<feature type="domain" description="Glycosyl transferase family 1" evidence="2">
    <location>
        <begin position="220"/>
        <end position="367"/>
    </location>
</feature>
<reference evidence="3" key="1">
    <citation type="submission" date="2022-08" db="EMBL/GenBank/DDBJ databases">
        <title>Genomic Encyclopedia of Type Strains, Phase V (KMG-V): Genome sequencing to study the core and pangenomes of soil and plant-associated prokaryotes.</title>
        <authorList>
            <person name="Whitman W."/>
        </authorList>
    </citation>
    <scope>NUCLEOTIDE SEQUENCE</scope>
    <source>
        <strain evidence="3">SP2017</strain>
    </source>
</reference>
<dbReference type="SUPFAM" id="SSF53756">
    <property type="entry name" value="UDP-Glycosyltransferase/glycogen phosphorylase"/>
    <property type="match status" value="1"/>
</dbReference>
<proteinExistence type="predicted"/>
<dbReference type="GO" id="GO:0016757">
    <property type="term" value="F:glycosyltransferase activity"/>
    <property type="evidence" value="ECO:0007669"/>
    <property type="project" value="InterPro"/>
</dbReference>
<dbReference type="EMBL" id="JANUBB010000018">
    <property type="protein sequence ID" value="MCS3953190.1"/>
    <property type="molecule type" value="Genomic_DNA"/>
</dbReference>
<sequence>MEILVTHPGRQHSHQLARALHETNQLAGYWTGVPSAPLTSKGPLYRRLAQWSPQPTLGLPEDTIRHCYVEPLVRRLADALCAPPQAAVWQHRAMAWFDRWCAGQLPEGLDAVVCYENAALHTFRRAKEQGITTILDAASFHYQWQDAVYEPVEPPDAHAQINAHKDREIALADHVLTVSELARDSYVKGGVPDHKVTAVPMGADLSDFSPPEPLRAPSEAPVTFLFVGHAGRRKGTDTLLSAAEQLVEDGVSHRVQFAGDVDDALFADTPPTIEQLGYLGRDALVDSMQQADVLALPSRHDSFGRVVVEAMATGLPALVSAHVGAKEVIADGENGWEVPAEDPAALAEQMRWCAAHPEQVAGMQEAAVAAAQEYTWAAYRERVVDIITAVIEEESSAPHSDTSSASP</sequence>
<evidence type="ECO:0000256" key="1">
    <source>
        <dbReference type="ARBA" id="ARBA00022679"/>
    </source>
</evidence>
<dbReference type="AlphaFoldDB" id="A0A9X2UAS2"/>
<comment type="caution">
    <text evidence="3">The sequence shown here is derived from an EMBL/GenBank/DDBJ whole genome shotgun (WGS) entry which is preliminary data.</text>
</comment>
<evidence type="ECO:0000313" key="4">
    <source>
        <dbReference type="Proteomes" id="UP001155010"/>
    </source>
</evidence>
<protein>
    <submittedName>
        <fullName evidence="3">Glycosyltransferase involved in cell wall biosynthesis</fullName>
    </submittedName>
</protein>
<dbReference type="PANTHER" id="PTHR46401">
    <property type="entry name" value="GLYCOSYLTRANSFERASE WBBK-RELATED"/>
    <property type="match status" value="1"/>
</dbReference>
<dbReference type="Pfam" id="PF00534">
    <property type="entry name" value="Glycos_transf_1"/>
    <property type="match status" value="1"/>
</dbReference>
<dbReference type="Proteomes" id="UP001155010">
    <property type="component" value="Unassembled WGS sequence"/>
</dbReference>
<dbReference type="GO" id="GO:0009103">
    <property type="term" value="P:lipopolysaccharide biosynthetic process"/>
    <property type="evidence" value="ECO:0007669"/>
    <property type="project" value="TreeGrafter"/>
</dbReference>
<organism evidence="3 4">
    <name type="scientific">Salinibacter ruber</name>
    <dbReference type="NCBI Taxonomy" id="146919"/>
    <lineage>
        <taxon>Bacteria</taxon>
        <taxon>Pseudomonadati</taxon>
        <taxon>Rhodothermota</taxon>
        <taxon>Rhodothermia</taxon>
        <taxon>Rhodothermales</taxon>
        <taxon>Salinibacteraceae</taxon>
        <taxon>Salinibacter</taxon>
    </lineage>
</organism>
<evidence type="ECO:0000259" key="2">
    <source>
        <dbReference type="Pfam" id="PF00534"/>
    </source>
</evidence>
<keyword evidence="1" id="KW-0808">Transferase</keyword>
<dbReference type="CDD" id="cd03801">
    <property type="entry name" value="GT4_PimA-like"/>
    <property type="match status" value="1"/>
</dbReference>